<protein>
    <submittedName>
        <fullName evidence="3">Uncharacterized protein</fullName>
    </submittedName>
</protein>
<accession>A0A7W5GEF4</accession>
<evidence type="ECO:0000256" key="2">
    <source>
        <dbReference type="SAM" id="Phobius"/>
    </source>
</evidence>
<dbReference type="EMBL" id="JACHXW010000032">
    <property type="protein sequence ID" value="MBB3156072.1"/>
    <property type="molecule type" value="Genomic_DNA"/>
</dbReference>
<dbReference type="AlphaFoldDB" id="A0A7W5GEF4"/>
<organism evidence="3 4">
    <name type="scientific">Paenibacillus endophyticus</name>
    <dbReference type="NCBI Taxonomy" id="1294268"/>
    <lineage>
        <taxon>Bacteria</taxon>
        <taxon>Bacillati</taxon>
        <taxon>Bacillota</taxon>
        <taxon>Bacilli</taxon>
        <taxon>Bacillales</taxon>
        <taxon>Paenibacillaceae</taxon>
        <taxon>Paenibacillus</taxon>
    </lineage>
</organism>
<keyword evidence="2" id="KW-0472">Membrane</keyword>
<dbReference type="RefSeq" id="WP_183571258.1">
    <property type="nucleotide sequence ID" value="NZ_CBCSLB010000034.1"/>
</dbReference>
<evidence type="ECO:0000313" key="4">
    <source>
        <dbReference type="Proteomes" id="UP000518605"/>
    </source>
</evidence>
<evidence type="ECO:0000313" key="3">
    <source>
        <dbReference type="EMBL" id="MBB3156072.1"/>
    </source>
</evidence>
<dbReference type="Proteomes" id="UP000518605">
    <property type="component" value="Unassembled WGS sequence"/>
</dbReference>
<keyword evidence="4" id="KW-1185">Reference proteome</keyword>
<name>A0A7W5GEF4_9BACL</name>
<reference evidence="3 4" key="1">
    <citation type="submission" date="2020-08" db="EMBL/GenBank/DDBJ databases">
        <title>Genomic Encyclopedia of Type Strains, Phase III (KMG-III): the genomes of soil and plant-associated and newly described type strains.</title>
        <authorList>
            <person name="Whitman W."/>
        </authorList>
    </citation>
    <scope>NUCLEOTIDE SEQUENCE [LARGE SCALE GENOMIC DNA]</scope>
    <source>
        <strain evidence="3 4">CECT 8234</strain>
    </source>
</reference>
<proteinExistence type="predicted"/>
<feature type="compositionally biased region" description="Basic and acidic residues" evidence="1">
    <location>
        <begin position="1"/>
        <end position="17"/>
    </location>
</feature>
<sequence length="64" mass="7030">MAKTTETAKDRRIREDQVELSSSSPQARPRLLKVLGIIVIAMFFRHPAALSGAAGCFLFNGAKR</sequence>
<evidence type="ECO:0000256" key="1">
    <source>
        <dbReference type="SAM" id="MobiDB-lite"/>
    </source>
</evidence>
<keyword evidence="2" id="KW-1133">Transmembrane helix</keyword>
<comment type="caution">
    <text evidence="3">The sequence shown here is derived from an EMBL/GenBank/DDBJ whole genome shotgun (WGS) entry which is preliminary data.</text>
</comment>
<feature type="region of interest" description="Disordered" evidence="1">
    <location>
        <begin position="1"/>
        <end position="25"/>
    </location>
</feature>
<gene>
    <name evidence="3" type="ORF">FHS16_006192</name>
</gene>
<keyword evidence="2" id="KW-0812">Transmembrane</keyword>
<feature type="transmembrane region" description="Helical" evidence="2">
    <location>
        <begin position="34"/>
        <end position="59"/>
    </location>
</feature>